<reference evidence="1 2" key="1">
    <citation type="submission" date="2012-09" db="EMBL/GenBank/DDBJ databases">
        <title>Genome Sequence of alkane-degrading Bacterium Alcanivorax venustensis ISO4.</title>
        <authorList>
            <person name="Lai Q."/>
            <person name="Shao Z."/>
        </authorList>
    </citation>
    <scope>NUCLEOTIDE SEQUENCE [LARGE SCALE GENOMIC DNA]</scope>
    <source>
        <strain evidence="1 2">ISO4</strain>
    </source>
</reference>
<sequence length="241" mass="27646">MTRANYHLPPIPDGFQIYEERLEVAGLTHRKAGAARFARGKQRALEWEPEPGNRYDKNAIRLIGCHKGIFLTKRTLLGYVPKEVANTLVERGFVEDAQPRLLKTYVSDGGFVEILFQIVGPKARISDYKGTEESEERQHYTDAVEQVKQLKRDKRHDEAIALLQDCVEETEAESRKNGAGWGVAPWYYEQLAILYRKERRYADEVNILERYPSQPHAPGAGPAKLAEWLEKARQLLERTKA</sequence>
<evidence type="ECO:0000313" key="2">
    <source>
        <dbReference type="Proteomes" id="UP000644441"/>
    </source>
</evidence>
<gene>
    <name evidence="1" type="ORF">ISO4_03290</name>
</gene>
<evidence type="ECO:0000313" key="1">
    <source>
        <dbReference type="EMBL" id="MBF5054688.1"/>
    </source>
</evidence>
<dbReference type="RefSeq" id="WP_194856977.1">
    <property type="nucleotide sequence ID" value="NZ_ARXR01000068.1"/>
</dbReference>
<dbReference type="EMBL" id="ARXR01000068">
    <property type="protein sequence ID" value="MBF5054688.1"/>
    <property type="molecule type" value="Genomic_DNA"/>
</dbReference>
<accession>A0ABS0AKM6</accession>
<dbReference type="Proteomes" id="UP000644441">
    <property type="component" value="Unassembled WGS sequence"/>
</dbReference>
<keyword evidence="2" id="KW-1185">Reference proteome</keyword>
<name>A0ABS0AKM6_9GAMM</name>
<comment type="caution">
    <text evidence="1">The sequence shown here is derived from an EMBL/GenBank/DDBJ whole genome shotgun (WGS) entry which is preliminary data.</text>
</comment>
<organism evidence="1 2">
    <name type="scientific">Alloalcanivorax venustensis ISO4</name>
    <dbReference type="NCBI Taxonomy" id="1177184"/>
    <lineage>
        <taxon>Bacteria</taxon>
        <taxon>Pseudomonadati</taxon>
        <taxon>Pseudomonadota</taxon>
        <taxon>Gammaproteobacteria</taxon>
        <taxon>Oceanospirillales</taxon>
        <taxon>Alcanivoracaceae</taxon>
        <taxon>Alloalcanivorax</taxon>
    </lineage>
</organism>
<proteinExistence type="predicted"/>
<protein>
    <submittedName>
        <fullName evidence="1">HIRAN domain-containing protein</fullName>
    </submittedName>
</protein>
<dbReference type="Gene3D" id="3.30.70.2330">
    <property type="match status" value="1"/>
</dbReference>